<dbReference type="AlphaFoldDB" id="A0A7W3THW2"/>
<sequence>MSRPTNTAVTAAGTARAAAEAIRTLNHLTFRPDARAEWEMPGDVYSVIGALAELAERLPQTLHQAGELLEALHASGRLRHDSGDGGQLAADVAAFGIKTREAAGTAGRLADGLRHAHNALARIGHREVER</sequence>
<dbReference type="Proteomes" id="UP000538929">
    <property type="component" value="Unassembled WGS sequence"/>
</dbReference>
<keyword evidence="2" id="KW-1185">Reference proteome</keyword>
<accession>A0A7W3THW2</accession>
<dbReference type="EMBL" id="VKHT01001354">
    <property type="protein sequence ID" value="MBB0247082.1"/>
    <property type="molecule type" value="Genomic_DNA"/>
</dbReference>
<proteinExistence type="predicted"/>
<organism evidence="1 2">
    <name type="scientific">Streptomyces alkaliphilus</name>
    <dbReference type="NCBI Taxonomy" id="1472722"/>
    <lineage>
        <taxon>Bacteria</taxon>
        <taxon>Bacillati</taxon>
        <taxon>Actinomycetota</taxon>
        <taxon>Actinomycetes</taxon>
        <taxon>Kitasatosporales</taxon>
        <taxon>Streptomycetaceae</taxon>
        <taxon>Streptomyces</taxon>
    </lineage>
</organism>
<comment type="caution">
    <text evidence="1">The sequence shown here is derived from an EMBL/GenBank/DDBJ whole genome shotgun (WGS) entry which is preliminary data.</text>
</comment>
<protein>
    <submittedName>
        <fullName evidence="1">Uncharacterized protein</fullName>
    </submittedName>
</protein>
<evidence type="ECO:0000313" key="1">
    <source>
        <dbReference type="EMBL" id="MBB0247082.1"/>
    </source>
</evidence>
<gene>
    <name evidence="1" type="ORF">FNQ90_23890</name>
</gene>
<reference evidence="2" key="1">
    <citation type="submission" date="2019-10" db="EMBL/GenBank/DDBJ databases">
        <title>Streptomyces sp. nov., a novel actinobacterium isolated from alkaline environment.</title>
        <authorList>
            <person name="Golinska P."/>
        </authorList>
    </citation>
    <scope>NUCLEOTIDE SEQUENCE [LARGE SCALE GENOMIC DNA]</scope>
    <source>
        <strain evidence="2">DSM 42118</strain>
    </source>
</reference>
<name>A0A7W3THW2_9ACTN</name>
<evidence type="ECO:0000313" key="2">
    <source>
        <dbReference type="Proteomes" id="UP000538929"/>
    </source>
</evidence>